<evidence type="ECO:0000313" key="1">
    <source>
        <dbReference type="EMBL" id="MBF4767956.1"/>
    </source>
</evidence>
<name>A0A930VLT1_9ACTN</name>
<dbReference type="Proteomes" id="UP000660668">
    <property type="component" value="Unassembled WGS sequence"/>
</dbReference>
<accession>A0A930VLT1</accession>
<keyword evidence="2" id="KW-1185">Reference proteome</keyword>
<organism evidence="1 2">
    <name type="scientific">Nocardioides agariphilus</name>
    <dbReference type="NCBI Taxonomy" id="433664"/>
    <lineage>
        <taxon>Bacteria</taxon>
        <taxon>Bacillati</taxon>
        <taxon>Actinomycetota</taxon>
        <taxon>Actinomycetes</taxon>
        <taxon>Propionibacteriales</taxon>
        <taxon>Nocardioidaceae</taxon>
        <taxon>Nocardioides</taxon>
    </lineage>
</organism>
<proteinExistence type="predicted"/>
<protein>
    <submittedName>
        <fullName evidence="1">Uncharacterized protein</fullName>
    </submittedName>
</protein>
<gene>
    <name evidence="1" type="ORF">ISU10_09275</name>
</gene>
<dbReference type="RefSeq" id="WP_194696102.1">
    <property type="nucleotide sequence ID" value="NZ_JADKPO010000010.1"/>
</dbReference>
<sequence>MTRLVDRIDALHARYVDGVNAAVAADDLTRAESLATAYDVEVTQLVAEHEGLTHLLPLQRQGRPDSRLRARLRRLTQHRAA</sequence>
<comment type="caution">
    <text evidence="1">The sequence shown here is derived from an EMBL/GenBank/DDBJ whole genome shotgun (WGS) entry which is preliminary data.</text>
</comment>
<dbReference type="AlphaFoldDB" id="A0A930VLT1"/>
<reference evidence="1" key="1">
    <citation type="submission" date="2020-11" db="EMBL/GenBank/DDBJ databases">
        <title>Nocardioides cynanchi sp. nov., isolated from soil of rhizosphere of Cynanchum wilfordii.</title>
        <authorList>
            <person name="Lee J.-S."/>
            <person name="Suh M.K."/>
            <person name="Kim J.-S."/>
        </authorList>
    </citation>
    <scope>NUCLEOTIDE SEQUENCE</scope>
    <source>
        <strain evidence="1">KCTC 19276</strain>
    </source>
</reference>
<evidence type="ECO:0000313" key="2">
    <source>
        <dbReference type="Proteomes" id="UP000660668"/>
    </source>
</evidence>
<dbReference type="EMBL" id="JADKPO010000010">
    <property type="protein sequence ID" value="MBF4767956.1"/>
    <property type="molecule type" value="Genomic_DNA"/>
</dbReference>